<dbReference type="EMBL" id="JH002529">
    <property type="protein sequence ID" value="EGW01714.1"/>
    <property type="molecule type" value="Genomic_DNA"/>
</dbReference>
<accession>G3IG99</accession>
<dbReference type="InParanoid" id="G3IG99"/>
<evidence type="ECO:0000313" key="2">
    <source>
        <dbReference type="Proteomes" id="UP000001075"/>
    </source>
</evidence>
<organism evidence="1 2">
    <name type="scientific">Cricetulus griseus</name>
    <name type="common">Chinese hamster</name>
    <name type="synonym">Cricetulus barabensis griseus</name>
    <dbReference type="NCBI Taxonomy" id="10029"/>
    <lineage>
        <taxon>Eukaryota</taxon>
        <taxon>Metazoa</taxon>
        <taxon>Chordata</taxon>
        <taxon>Craniata</taxon>
        <taxon>Vertebrata</taxon>
        <taxon>Euteleostomi</taxon>
        <taxon>Mammalia</taxon>
        <taxon>Eutheria</taxon>
        <taxon>Euarchontoglires</taxon>
        <taxon>Glires</taxon>
        <taxon>Rodentia</taxon>
        <taxon>Myomorpha</taxon>
        <taxon>Muroidea</taxon>
        <taxon>Cricetidae</taxon>
        <taxon>Cricetinae</taxon>
        <taxon>Cricetulus</taxon>
    </lineage>
</organism>
<gene>
    <name evidence="1" type="ORF">I79_022780</name>
</gene>
<dbReference type="Proteomes" id="UP000001075">
    <property type="component" value="Unassembled WGS sequence"/>
</dbReference>
<protein>
    <submittedName>
        <fullName evidence="1">Uncharacterized protein</fullName>
    </submittedName>
</protein>
<reference evidence="2" key="1">
    <citation type="journal article" date="2011" name="Nat. Biotechnol.">
        <title>The genomic sequence of the Chinese hamster ovary (CHO)-K1 cell line.</title>
        <authorList>
            <person name="Xu X."/>
            <person name="Nagarajan H."/>
            <person name="Lewis N.E."/>
            <person name="Pan S."/>
            <person name="Cai Z."/>
            <person name="Liu X."/>
            <person name="Chen W."/>
            <person name="Xie M."/>
            <person name="Wang W."/>
            <person name="Hammond S."/>
            <person name="Andersen M.R."/>
            <person name="Neff N."/>
            <person name="Passarelli B."/>
            <person name="Koh W."/>
            <person name="Fan H.C."/>
            <person name="Wang J."/>
            <person name="Gui Y."/>
            <person name="Lee K.H."/>
            <person name="Betenbaugh M.J."/>
            <person name="Quake S.R."/>
            <person name="Famili I."/>
            <person name="Palsson B.O."/>
            <person name="Wang J."/>
        </authorList>
    </citation>
    <scope>NUCLEOTIDE SEQUENCE [LARGE SCALE GENOMIC DNA]</scope>
    <source>
        <strain evidence="2">CHO K1 cell line</strain>
    </source>
</reference>
<evidence type="ECO:0000313" key="1">
    <source>
        <dbReference type="EMBL" id="EGW01714.1"/>
    </source>
</evidence>
<proteinExistence type="predicted"/>
<sequence length="64" mass="7232">MGYLLPVNAIHRAYFVASLRQWEATSKPHVTVKEIIPMMIKNKVVTHSGGSRGGMQVRSRPWIV</sequence>
<name>G3IG99_CRIGR</name>
<dbReference type="AlphaFoldDB" id="G3IG99"/>